<dbReference type="NCBIfam" id="TIGR00317">
    <property type="entry name" value="cobS"/>
    <property type="match status" value="1"/>
</dbReference>
<keyword evidence="9 19" id="KW-0808">Transferase</keyword>
<organism evidence="20 21">
    <name type="scientific">Ahrensia marina</name>
    <dbReference type="NCBI Taxonomy" id="1514904"/>
    <lineage>
        <taxon>Bacteria</taxon>
        <taxon>Pseudomonadati</taxon>
        <taxon>Pseudomonadota</taxon>
        <taxon>Alphaproteobacteria</taxon>
        <taxon>Hyphomicrobiales</taxon>
        <taxon>Ahrensiaceae</taxon>
        <taxon>Ahrensia</taxon>
    </lineage>
</organism>
<evidence type="ECO:0000313" key="20">
    <source>
        <dbReference type="EMBL" id="KPB00958.1"/>
    </source>
</evidence>
<evidence type="ECO:0000256" key="11">
    <source>
        <dbReference type="ARBA" id="ARBA00022842"/>
    </source>
</evidence>
<dbReference type="EMBL" id="JXMU01000015">
    <property type="protein sequence ID" value="KPB00958.1"/>
    <property type="molecule type" value="Genomic_DNA"/>
</dbReference>
<dbReference type="PANTHER" id="PTHR34148:SF1">
    <property type="entry name" value="ADENOSYLCOBINAMIDE-GDP RIBAZOLETRANSFERASE"/>
    <property type="match status" value="1"/>
</dbReference>
<protein>
    <recommendedName>
        <fullName evidence="6 19">Adenosylcobinamide-GDP ribazoletransferase</fullName>
        <ecNumber evidence="5 19">2.7.8.26</ecNumber>
    </recommendedName>
    <alternativeName>
        <fullName evidence="16 19">Cobalamin synthase</fullName>
    </alternativeName>
    <alternativeName>
        <fullName evidence="15 19">Cobalamin-5'-phosphate synthase</fullName>
    </alternativeName>
</protein>
<comment type="function">
    <text evidence="14 19">Joins adenosylcobinamide-GDP and alpha-ribazole to generate adenosylcobalamin (Ado-cobalamin). Also synthesizes adenosylcobalamin 5'-phosphate from adenosylcobinamide-GDP and alpha-ribazole 5'-phosphate.</text>
</comment>
<feature type="transmembrane region" description="Helical" evidence="19">
    <location>
        <begin position="209"/>
        <end position="226"/>
    </location>
</feature>
<dbReference type="EC" id="2.7.8.26" evidence="5 19"/>
<evidence type="ECO:0000256" key="14">
    <source>
        <dbReference type="ARBA" id="ARBA00025228"/>
    </source>
</evidence>
<evidence type="ECO:0000256" key="18">
    <source>
        <dbReference type="ARBA" id="ARBA00049504"/>
    </source>
</evidence>
<comment type="subcellular location">
    <subcellularLocation>
        <location evidence="2 19">Cell membrane</location>
        <topology evidence="2 19">Multi-pass membrane protein</topology>
    </subcellularLocation>
</comment>
<keyword evidence="13 19" id="KW-0472">Membrane</keyword>
<proteinExistence type="inferred from homology"/>
<evidence type="ECO:0000256" key="4">
    <source>
        <dbReference type="ARBA" id="ARBA00010561"/>
    </source>
</evidence>
<evidence type="ECO:0000256" key="1">
    <source>
        <dbReference type="ARBA" id="ARBA00001946"/>
    </source>
</evidence>
<evidence type="ECO:0000256" key="3">
    <source>
        <dbReference type="ARBA" id="ARBA00004663"/>
    </source>
</evidence>
<evidence type="ECO:0000256" key="5">
    <source>
        <dbReference type="ARBA" id="ARBA00013200"/>
    </source>
</evidence>
<evidence type="ECO:0000256" key="6">
    <source>
        <dbReference type="ARBA" id="ARBA00015850"/>
    </source>
</evidence>
<accession>A0A0N0VLT9</accession>
<comment type="cofactor">
    <cofactor evidence="1 19">
        <name>Mg(2+)</name>
        <dbReference type="ChEBI" id="CHEBI:18420"/>
    </cofactor>
</comment>
<dbReference type="GO" id="GO:0008818">
    <property type="term" value="F:cobalamin 5'-phosphate synthase activity"/>
    <property type="evidence" value="ECO:0007669"/>
    <property type="project" value="UniProtKB-UniRule"/>
</dbReference>
<dbReference type="AlphaFoldDB" id="A0A0N0VLT9"/>
<evidence type="ECO:0000256" key="17">
    <source>
        <dbReference type="ARBA" id="ARBA00048623"/>
    </source>
</evidence>
<keyword evidence="21" id="KW-1185">Reference proteome</keyword>
<comment type="catalytic activity">
    <reaction evidence="18 19">
        <text>alpha-ribazole 5'-phosphate + adenosylcob(III)inamide-GDP = adenosylcob(III)alamin 5'-phosphate + GMP + H(+)</text>
        <dbReference type="Rhea" id="RHEA:23560"/>
        <dbReference type="ChEBI" id="CHEBI:15378"/>
        <dbReference type="ChEBI" id="CHEBI:57918"/>
        <dbReference type="ChEBI" id="CHEBI:58115"/>
        <dbReference type="ChEBI" id="CHEBI:60487"/>
        <dbReference type="ChEBI" id="CHEBI:60493"/>
        <dbReference type="EC" id="2.7.8.26"/>
    </reaction>
</comment>
<dbReference type="STRING" id="1514904.SU32_11130"/>
<evidence type="ECO:0000256" key="13">
    <source>
        <dbReference type="ARBA" id="ARBA00023136"/>
    </source>
</evidence>
<dbReference type="HAMAP" id="MF_00719">
    <property type="entry name" value="CobS"/>
    <property type="match status" value="1"/>
</dbReference>
<comment type="caution">
    <text evidence="20">The sequence shown here is derived from an EMBL/GenBank/DDBJ whole genome shotgun (WGS) entry which is preliminary data.</text>
</comment>
<dbReference type="RefSeq" id="WP_053999441.1">
    <property type="nucleotide sequence ID" value="NZ_JXMU01000015.1"/>
</dbReference>
<comment type="similarity">
    <text evidence="4 19">Belongs to the CobS family.</text>
</comment>
<keyword evidence="10 19" id="KW-0812">Transmembrane</keyword>
<comment type="catalytic activity">
    <reaction evidence="17 19">
        <text>alpha-ribazole + adenosylcob(III)inamide-GDP = adenosylcob(III)alamin + GMP + H(+)</text>
        <dbReference type="Rhea" id="RHEA:16049"/>
        <dbReference type="ChEBI" id="CHEBI:10329"/>
        <dbReference type="ChEBI" id="CHEBI:15378"/>
        <dbReference type="ChEBI" id="CHEBI:18408"/>
        <dbReference type="ChEBI" id="CHEBI:58115"/>
        <dbReference type="ChEBI" id="CHEBI:60487"/>
        <dbReference type="EC" id="2.7.8.26"/>
    </reaction>
</comment>
<keyword evidence="11 19" id="KW-0460">Magnesium</keyword>
<evidence type="ECO:0000256" key="2">
    <source>
        <dbReference type="ARBA" id="ARBA00004651"/>
    </source>
</evidence>
<dbReference type="OrthoDB" id="9794626at2"/>
<reference evidence="20 21" key="1">
    <citation type="submission" date="2015-01" db="EMBL/GenBank/DDBJ databases">
        <title>Ahrensia donghaiensis sp. nov., a novel dimethylsulphoniopropionate-cleavage bacterium isolated from seawater and emended descriptions of the genus Ahrensia and Ahrensia kielensis.</title>
        <authorList>
            <person name="Liu J."/>
        </authorList>
    </citation>
    <scope>NUCLEOTIDE SEQUENCE [LARGE SCALE GENOMIC DNA]</scope>
    <source>
        <strain evidence="20 21">LZD062</strain>
    </source>
</reference>
<dbReference type="Pfam" id="PF02654">
    <property type="entry name" value="CobS"/>
    <property type="match status" value="1"/>
</dbReference>
<dbReference type="Proteomes" id="UP000038011">
    <property type="component" value="Unassembled WGS sequence"/>
</dbReference>
<dbReference type="PANTHER" id="PTHR34148">
    <property type="entry name" value="ADENOSYLCOBINAMIDE-GDP RIBAZOLETRANSFERASE"/>
    <property type="match status" value="1"/>
</dbReference>
<name>A0A0N0VLT9_9HYPH</name>
<dbReference type="GO" id="GO:0005886">
    <property type="term" value="C:plasma membrane"/>
    <property type="evidence" value="ECO:0007669"/>
    <property type="project" value="UniProtKB-SubCell"/>
</dbReference>
<keyword evidence="8 19" id="KW-0169">Cobalamin biosynthesis</keyword>
<feature type="transmembrane region" description="Helical" evidence="19">
    <location>
        <begin position="69"/>
        <end position="85"/>
    </location>
</feature>
<dbReference type="PATRIC" id="fig|1514904.3.peg.1068"/>
<evidence type="ECO:0000256" key="12">
    <source>
        <dbReference type="ARBA" id="ARBA00022989"/>
    </source>
</evidence>
<evidence type="ECO:0000256" key="16">
    <source>
        <dbReference type="ARBA" id="ARBA00032853"/>
    </source>
</evidence>
<dbReference type="GO" id="GO:0051073">
    <property type="term" value="F:adenosylcobinamide-GDP ribazoletransferase activity"/>
    <property type="evidence" value="ECO:0007669"/>
    <property type="project" value="UniProtKB-UniRule"/>
</dbReference>
<gene>
    <name evidence="19" type="primary">cobS</name>
    <name evidence="20" type="ORF">SU32_11130</name>
</gene>
<sequence>MKLNTPIAETARALAFLTRLPVPNSYFEDGSHDEAMQSAGYYPAAGIVIGLFGGAALVITGLLHIPPSLSAAIAIITVIILTGALHEDGLGDIADGFGGGANKERRLEIMKDSRLGTYGVIAVISSLLLRVTALAAILQASGIIAACFAMIATNAASRGAMVWMWSDLPSARIDGVSGRLGKPHENAVSIAAITGLGSALIFGVLGSGFIAATIAIALSVTIMIGFQKLCLKMIGGQTGDTLGACQQLVETTMLIGLAITFAITM</sequence>
<dbReference type="InterPro" id="IPR003805">
    <property type="entry name" value="CobS"/>
</dbReference>
<evidence type="ECO:0000256" key="8">
    <source>
        <dbReference type="ARBA" id="ARBA00022573"/>
    </source>
</evidence>
<comment type="pathway">
    <text evidence="3 19">Cofactor biosynthesis; adenosylcobalamin biosynthesis; adenosylcobalamin from cob(II)yrinate a,c-diamide: step 7/7.</text>
</comment>
<keyword evidence="12 19" id="KW-1133">Transmembrane helix</keyword>
<dbReference type="GO" id="GO:0009236">
    <property type="term" value="P:cobalamin biosynthetic process"/>
    <property type="evidence" value="ECO:0007669"/>
    <property type="project" value="UniProtKB-UniRule"/>
</dbReference>
<keyword evidence="7 19" id="KW-1003">Cell membrane</keyword>
<evidence type="ECO:0000256" key="9">
    <source>
        <dbReference type="ARBA" id="ARBA00022679"/>
    </source>
</evidence>
<feature type="transmembrane region" description="Helical" evidence="19">
    <location>
        <begin position="143"/>
        <end position="165"/>
    </location>
</feature>
<feature type="transmembrane region" description="Helical" evidence="19">
    <location>
        <begin position="115"/>
        <end position="137"/>
    </location>
</feature>
<evidence type="ECO:0000256" key="19">
    <source>
        <dbReference type="HAMAP-Rule" id="MF_00719"/>
    </source>
</evidence>
<dbReference type="UniPathway" id="UPA00148">
    <property type="reaction ID" value="UER00238"/>
</dbReference>
<evidence type="ECO:0000313" key="21">
    <source>
        <dbReference type="Proteomes" id="UP000038011"/>
    </source>
</evidence>
<feature type="transmembrane region" description="Helical" evidence="19">
    <location>
        <begin position="41"/>
        <end position="63"/>
    </location>
</feature>
<evidence type="ECO:0000256" key="10">
    <source>
        <dbReference type="ARBA" id="ARBA00022692"/>
    </source>
</evidence>
<evidence type="ECO:0000256" key="15">
    <source>
        <dbReference type="ARBA" id="ARBA00032605"/>
    </source>
</evidence>
<evidence type="ECO:0000256" key="7">
    <source>
        <dbReference type="ARBA" id="ARBA00022475"/>
    </source>
</evidence>